<keyword evidence="2" id="KW-0456">Lyase</keyword>
<dbReference type="AlphaFoldDB" id="A0A5C8F2U7"/>
<dbReference type="InterPro" id="IPR044144">
    <property type="entry name" value="SAF_UxaA/GarD"/>
</dbReference>
<name>A0A5C8F2U7_9SPIR</name>
<evidence type="ECO:0000313" key="4">
    <source>
        <dbReference type="EMBL" id="TXJ43809.1"/>
    </source>
</evidence>
<dbReference type="InterPro" id="IPR048332">
    <property type="entry name" value="GD_AH_C"/>
</dbReference>
<reference evidence="4 5" key="1">
    <citation type="journal article" date="1992" name="Lakartidningen">
        <title>[Penicillin V and not amoxicillin is the first choice preparation in acute otitis].</title>
        <authorList>
            <person name="Kamme C."/>
            <person name="Lundgren K."/>
            <person name="Prellner K."/>
        </authorList>
    </citation>
    <scope>NUCLEOTIDE SEQUENCE [LARGE SCALE GENOMIC DNA]</scope>
    <source>
        <strain evidence="4 5">PC3714II</strain>
    </source>
</reference>
<comment type="caution">
    <text evidence="4">The sequence shown here is derived from an EMBL/GenBank/DDBJ whole genome shotgun (WGS) entry which is preliminary data.</text>
</comment>
<dbReference type="InterPro" id="IPR013974">
    <property type="entry name" value="SAF"/>
</dbReference>
<evidence type="ECO:0000259" key="3">
    <source>
        <dbReference type="SMART" id="SM00858"/>
    </source>
</evidence>
<dbReference type="Proteomes" id="UP000324574">
    <property type="component" value="Unassembled WGS sequence"/>
</dbReference>
<proteinExistence type="inferred from homology"/>
<dbReference type="RefSeq" id="WP_147527198.1">
    <property type="nucleotide sequence ID" value="NZ_SAYG01000010.1"/>
</dbReference>
<dbReference type="InterPro" id="IPR007392">
    <property type="entry name" value="GD_AH_second"/>
</dbReference>
<dbReference type="EMBL" id="SAYG01000010">
    <property type="protein sequence ID" value="TXJ43809.1"/>
    <property type="molecule type" value="Genomic_DNA"/>
</dbReference>
<evidence type="ECO:0000313" key="5">
    <source>
        <dbReference type="Proteomes" id="UP000324574"/>
    </source>
</evidence>
<dbReference type="CDD" id="cd11613">
    <property type="entry name" value="SAF_AH_GD"/>
    <property type="match status" value="1"/>
</dbReference>
<gene>
    <name evidence="4" type="ORF">EPJ70_09765</name>
</gene>
<organism evidence="4 5">
    <name type="scientific">Brachyspira aalborgi</name>
    <dbReference type="NCBI Taxonomy" id="29522"/>
    <lineage>
        <taxon>Bacteria</taxon>
        <taxon>Pseudomonadati</taxon>
        <taxon>Spirochaetota</taxon>
        <taxon>Spirochaetia</taxon>
        <taxon>Brachyspirales</taxon>
        <taxon>Brachyspiraceae</taxon>
        <taxon>Brachyspira</taxon>
    </lineage>
</organism>
<evidence type="ECO:0000256" key="1">
    <source>
        <dbReference type="ARBA" id="ARBA00010986"/>
    </source>
</evidence>
<evidence type="ECO:0000256" key="2">
    <source>
        <dbReference type="ARBA" id="ARBA00023239"/>
    </source>
</evidence>
<dbReference type="PANTHER" id="PTHR30536">
    <property type="entry name" value="ALTRONATE/GALACTARATE DEHYDRATASE"/>
    <property type="match status" value="1"/>
</dbReference>
<protein>
    <submittedName>
        <fullName evidence="4">Altronate dehydratase</fullName>
    </submittedName>
</protein>
<dbReference type="GO" id="GO:0016829">
    <property type="term" value="F:lyase activity"/>
    <property type="evidence" value="ECO:0007669"/>
    <property type="project" value="UniProtKB-KW"/>
</dbReference>
<sequence length="494" mass="54826">MKDISLITINEKDNVAVALHEIKSGEMHNGIIILNDIPFGHKVALKNISKGENIIKYGFPTGYAKNDIKEGEHVHTHNLHTNLNDIIEYQYNPINTKNNIKTEDNIFFDGYKRVDGKVGTRNEVWIIPTVGCVNNTVKTLENMASKKYGNRCDGIFAYTHNMGCSQTGDDQIITQKLLSGIIKNPNAGGVLIVSLGCENNNLDVFKPFLKGIDENKIRFLITQEVEDEYEEGMKYLDELTKYASYFKREKVPIKYLTIGFKCGGSDAFSGITANIVCGKLNNIFINNGGSSILTETPEMFGAETMLMSRAANKKVFNELVSLINDYKNYFKKYGETIYENPSPGNKKGGISTLEEKSLGCVQKGGTSTIEDILDYGEYISKNGLNILKGSGNDQVSCTNLTASGANIILFTTGRGTPFGSIVPTLKISSNSNIYKKKNNWIDFNAGRILENMPVNDIVNELFELVINVASGKIQTKNEKNGYREISIFRDGIIL</sequence>
<dbReference type="Pfam" id="PF04295">
    <property type="entry name" value="GD_AH_second"/>
    <property type="match status" value="1"/>
</dbReference>
<feature type="domain" description="SAF" evidence="3">
    <location>
        <begin position="13"/>
        <end position="80"/>
    </location>
</feature>
<dbReference type="GO" id="GO:0019698">
    <property type="term" value="P:D-galacturonate catabolic process"/>
    <property type="evidence" value="ECO:0007669"/>
    <property type="project" value="TreeGrafter"/>
</dbReference>
<comment type="similarity">
    <text evidence="1">Belongs to the UxaA family.</text>
</comment>
<dbReference type="InterPro" id="IPR052172">
    <property type="entry name" value="UxaA_altronate/galactarate_dh"/>
</dbReference>
<dbReference type="Pfam" id="PF20629">
    <property type="entry name" value="GD_AH_C"/>
    <property type="match status" value="1"/>
</dbReference>
<dbReference type="Pfam" id="PF08666">
    <property type="entry name" value="SAF"/>
    <property type="match status" value="1"/>
</dbReference>
<dbReference type="SMART" id="SM00858">
    <property type="entry name" value="SAF"/>
    <property type="match status" value="1"/>
</dbReference>
<dbReference type="PANTHER" id="PTHR30536:SF5">
    <property type="entry name" value="ALTRONATE DEHYDRATASE"/>
    <property type="match status" value="1"/>
</dbReference>
<dbReference type="Gene3D" id="2.30.130.110">
    <property type="match status" value="1"/>
</dbReference>
<accession>A0A5C8F2U7</accession>